<evidence type="ECO:0000256" key="3">
    <source>
        <dbReference type="ARBA" id="ARBA00023274"/>
    </source>
</evidence>
<organism evidence="4 5">
    <name type="scientific">Exidia glandulosa HHB12029</name>
    <dbReference type="NCBI Taxonomy" id="1314781"/>
    <lineage>
        <taxon>Eukaryota</taxon>
        <taxon>Fungi</taxon>
        <taxon>Dikarya</taxon>
        <taxon>Basidiomycota</taxon>
        <taxon>Agaricomycotina</taxon>
        <taxon>Agaricomycetes</taxon>
        <taxon>Auriculariales</taxon>
        <taxon>Exidiaceae</taxon>
        <taxon>Exidia</taxon>
    </lineage>
</organism>
<accession>A0A165F317</accession>
<keyword evidence="3" id="KW-0687">Ribonucleoprotein</keyword>
<dbReference type="PANTHER" id="PTHR10064">
    <property type="entry name" value="60S RIBOSOMAL PROTEIN L22"/>
    <property type="match status" value="1"/>
</dbReference>
<reference evidence="4 5" key="1">
    <citation type="journal article" date="2016" name="Mol. Biol. Evol.">
        <title>Comparative Genomics of Early-Diverging Mushroom-Forming Fungi Provides Insights into the Origins of Lignocellulose Decay Capabilities.</title>
        <authorList>
            <person name="Nagy L.G."/>
            <person name="Riley R."/>
            <person name="Tritt A."/>
            <person name="Adam C."/>
            <person name="Daum C."/>
            <person name="Floudas D."/>
            <person name="Sun H."/>
            <person name="Yadav J.S."/>
            <person name="Pangilinan J."/>
            <person name="Larsson K.H."/>
            <person name="Matsuura K."/>
            <person name="Barry K."/>
            <person name="Labutti K."/>
            <person name="Kuo R."/>
            <person name="Ohm R.A."/>
            <person name="Bhattacharya S.S."/>
            <person name="Shirouzu T."/>
            <person name="Yoshinaga Y."/>
            <person name="Martin F.M."/>
            <person name="Grigoriev I.V."/>
            <person name="Hibbett D.S."/>
        </authorList>
    </citation>
    <scope>NUCLEOTIDE SEQUENCE [LARGE SCALE GENOMIC DNA]</scope>
    <source>
        <strain evidence="4 5">HHB12029</strain>
    </source>
</reference>
<dbReference type="GO" id="GO:0003735">
    <property type="term" value="F:structural constituent of ribosome"/>
    <property type="evidence" value="ECO:0007669"/>
    <property type="project" value="InterPro"/>
</dbReference>
<dbReference type="GO" id="GO:0005737">
    <property type="term" value="C:cytoplasm"/>
    <property type="evidence" value="ECO:0007669"/>
    <property type="project" value="UniProtKB-ARBA"/>
</dbReference>
<dbReference type="InterPro" id="IPR038526">
    <property type="entry name" value="Ribosomal_eL22_sf"/>
</dbReference>
<dbReference type="GO" id="GO:1990904">
    <property type="term" value="C:ribonucleoprotein complex"/>
    <property type="evidence" value="ECO:0007669"/>
    <property type="project" value="UniProtKB-KW"/>
</dbReference>
<proteinExistence type="inferred from homology"/>
<dbReference type="EMBL" id="KV426104">
    <property type="protein sequence ID" value="KZV88275.1"/>
    <property type="molecule type" value="Genomic_DNA"/>
</dbReference>
<dbReference type="InterPro" id="IPR002671">
    <property type="entry name" value="Ribosomal_eL22"/>
</dbReference>
<sequence>MPKAPVVKTSKTAAGKPAHKFTIDYSRPANGGVFDAPAYEKFLTESIKVEGKTGQLADKVKIKREADNKLTVTSSIPLSKRYIKYLTKRFLKKNSMRDWIRVVASSKDNYELRFFNVTQDEATDEE</sequence>
<protein>
    <submittedName>
        <fullName evidence="4">Ribosomal protein L22e</fullName>
    </submittedName>
</protein>
<dbReference type="GO" id="GO:0005840">
    <property type="term" value="C:ribosome"/>
    <property type="evidence" value="ECO:0007669"/>
    <property type="project" value="UniProtKB-KW"/>
</dbReference>
<dbReference type="STRING" id="1314781.A0A165F317"/>
<comment type="similarity">
    <text evidence="1">Belongs to the eukaryotic ribosomal protein eL22 family.</text>
</comment>
<dbReference type="GO" id="GO:0002181">
    <property type="term" value="P:cytoplasmic translation"/>
    <property type="evidence" value="ECO:0007669"/>
    <property type="project" value="TreeGrafter"/>
</dbReference>
<dbReference type="PANTHER" id="PTHR10064:SF31">
    <property type="entry name" value="LARGE RIBOSOMAL SUBUNIT PROTEIN EL22A-RELATED"/>
    <property type="match status" value="1"/>
</dbReference>
<evidence type="ECO:0000313" key="4">
    <source>
        <dbReference type="EMBL" id="KZV88275.1"/>
    </source>
</evidence>
<dbReference type="InParanoid" id="A0A165F317"/>
<dbReference type="GO" id="GO:0003723">
    <property type="term" value="F:RNA binding"/>
    <property type="evidence" value="ECO:0007669"/>
    <property type="project" value="TreeGrafter"/>
</dbReference>
<dbReference type="AlphaFoldDB" id="A0A165F317"/>
<dbReference type="OrthoDB" id="10259820at2759"/>
<name>A0A165F317_EXIGL</name>
<keyword evidence="5" id="KW-1185">Reference proteome</keyword>
<dbReference type="FunFam" id="3.30.1360.210:FF:000001">
    <property type="entry name" value="60S ribosomal protein L22 1"/>
    <property type="match status" value="1"/>
</dbReference>
<dbReference type="Proteomes" id="UP000077266">
    <property type="component" value="Unassembled WGS sequence"/>
</dbReference>
<evidence type="ECO:0000256" key="1">
    <source>
        <dbReference type="ARBA" id="ARBA00007817"/>
    </source>
</evidence>
<evidence type="ECO:0000313" key="5">
    <source>
        <dbReference type="Proteomes" id="UP000077266"/>
    </source>
</evidence>
<dbReference type="Gene3D" id="3.30.1360.210">
    <property type="match status" value="1"/>
</dbReference>
<gene>
    <name evidence="4" type="ORF">EXIGLDRAFT_722880</name>
</gene>
<dbReference type="FunCoup" id="A0A165F317">
    <property type="interactions" value="383"/>
</dbReference>
<evidence type="ECO:0000256" key="2">
    <source>
        <dbReference type="ARBA" id="ARBA00022980"/>
    </source>
</evidence>
<dbReference type="Pfam" id="PF01776">
    <property type="entry name" value="Ribosomal_L22e"/>
    <property type="match status" value="1"/>
</dbReference>
<keyword evidence="2 4" id="KW-0689">Ribosomal protein</keyword>